<dbReference type="InterPro" id="IPR036388">
    <property type="entry name" value="WH-like_DNA-bd_sf"/>
</dbReference>
<dbReference type="OrthoDB" id="67158at2"/>
<name>A0A2T0ZZ81_9ACTN</name>
<dbReference type="EMBL" id="PVUE01000008">
    <property type="protein sequence ID" value="PRZ41661.1"/>
    <property type="molecule type" value="Genomic_DNA"/>
</dbReference>
<dbReference type="InterPro" id="IPR000835">
    <property type="entry name" value="HTH_MarR-typ"/>
</dbReference>
<dbReference type="Gene3D" id="1.10.287.160">
    <property type="entry name" value="HR1 repeat"/>
    <property type="match status" value="1"/>
</dbReference>
<dbReference type="PANTHER" id="PTHR38465:SF2">
    <property type="entry name" value="HTH-TYPE TRANSCRIPTIONAL REGULATOR MMPR5"/>
    <property type="match status" value="1"/>
</dbReference>
<dbReference type="GO" id="GO:0003677">
    <property type="term" value="F:DNA binding"/>
    <property type="evidence" value="ECO:0007669"/>
    <property type="project" value="UniProtKB-KW"/>
</dbReference>
<keyword evidence="3" id="KW-0804">Transcription</keyword>
<evidence type="ECO:0000313" key="6">
    <source>
        <dbReference type="Proteomes" id="UP000237752"/>
    </source>
</evidence>
<dbReference type="AlphaFoldDB" id="A0A2T0ZZ81"/>
<reference evidence="5 6" key="1">
    <citation type="submission" date="2018-03" db="EMBL/GenBank/DDBJ databases">
        <title>Genomic Encyclopedia of Archaeal and Bacterial Type Strains, Phase II (KMG-II): from individual species to whole genera.</title>
        <authorList>
            <person name="Goeker M."/>
        </authorList>
    </citation>
    <scope>NUCLEOTIDE SEQUENCE [LARGE SCALE GENOMIC DNA]</scope>
    <source>
        <strain evidence="5 6">DSM 100065</strain>
    </source>
</reference>
<accession>A0A2T0ZZ81</accession>
<evidence type="ECO:0000256" key="3">
    <source>
        <dbReference type="ARBA" id="ARBA00023163"/>
    </source>
</evidence>
<sequence length="166" mass="18641">MSPSPAVDPHSVFVEKMGNDLVRAGMPRMAARVFAAVLSSEGGKMTAADLGELLKASPAAISGAVRYLEQVDMVVRYREPGSRRDVFALGEDVWYEAFAHKDEVLSQWMQTAAEGVELFGVDTEVGRRLDEAREFDLFMIEEVPLLIERWRVRRDKLRAERGDQPD</sequence>
<evidence type="ECO:0000313" key="5">
    <source>
        <dbReference type="EMBL" id="PRZ41661.1"/>
    </source>
</evidence>
<dbReference type="Gene3D" id="1.10.10.10">
    <property type="entry name" value="Winged helix-like DNA-binding domain superfamily/Winged helix DNA-binding domain"/>
    <property type="match status" value="1"/>
</dbReference>
<keyword evidence="2" id="KW-0238">DNA-binding</keyword>
<dbReference type="Proteomes" id="UP000237752">
    <property type="component" value="Unassembled WGS sequence"/>
</dbReference>
<feature type="domain" description="HTH marR-type" evidence="4">
    <location>
        <begin position="25"/>
        <end position="84"/>
    </location>
</feature>
<dbReference type="RefSeq" id="WP_106349062.1">
    <property type="nucleotide sequence ID" value="NZ_PVUE01000008.1"/>
</dbReference>
<dbReference type="Pfam" id="PF12802">
    <property type="entry name" value="MarR_2"/>
    <property type="match status" value="1"/>
</dbReference>
<keyword evidence="1" id="KW-0805">Transcription regulation</keyword>
<protein>
    <submittedName>
        <fullName evidence="5">MarR family protein</fullName>
    </submittedName>
</protein>
<evidence type="ECO:0000259" key="4">
    <source>
        <dbReference type="Pfam" id="PF12802"/>
    </source>
</evidence>
<dbReference type="GO" id="GO:0003700">
    <property type="term" value="F:DNA-binding transcription factor activity"/>
    <property type="evidence" value="ECO:0007669"/>
    <property type="project" value="InterPro"/>
</dbReference>
<keyword evidence="6" id="KW-1185">Reference proteome</keyword>
<dbReference type="InterPro" id="IPR052362">
    <property type="entry name" value="HTH-GbsR_regulator"/>
</dbReference>
<proteinExistence type="predicted"/>
<comment type="caution">
    <text evidence="5">The sequence shown here is derived from an EMBL/GenBank/DDBJ whole genome shotgun (WGS) entry which is preliminary data.</text>
</comment>
<dbReference type="SUPFAM" id="SSF46785">
    <property type="entry name" value="Winged helix' DNA-binding domain"/>
    <property type="match status" value="1"/>
</dbReference>
<organism evidence="5 6">
    <name type="scientific">Antricoccus suffuscus</name>
    <dbReference type="NCBI Taxonomy" id="1629062"/>
    <lineage>
        <taxon>Bacteria</taxon>
        <taxon>Bacillati</taxon>
        <taxon>Actinomycetota</taxon>
        <taxon>Actinomycetes</taxon>
        <taxon>Geodermatophilales</taxon>
        <taxon>Antricoccaceae</taxon>
        <taxon>Antricoccus</taxon>
    </lineage>
</organism>
<dbReference type="PANTHER" id="PTHR38465">
    <property type="entry name" value="HTH-TYPE TRANSCRIPTIONAL REGULATOR MJ1563-RELATED"/>
    <property type="match status" value="1"/>
</dbReference>
<gene>
    <name evidence="5" type="ORF">CLV47_10820</name>
</gene>
<evidence type="ECO:0000256" key="1">
    <source>
        <dbReference type="ARBA" id="ARBA00023015"/>
    </source>
</evidence>
<evidence type="ECO:0000256" key="2">
    <source>
        <dbReference type="ARBA" id="ARBA00023125"/>
    </source>
</evidence>
<dbReference type="InterPro" id="IPR036390">
    <property type="entry name" value="WH_DNA-bd_sf"/>
</dbReference>